<evidence type="ECO:0000313" key="1">
    <source>
        <dbReference type="EMBL" id="WUV45985.1"/>
    </source>
</evidence>
<name>A0ABZ1YUQ9_9NOCA</name>
<dbReference type="Proteomes" id="UP001432062">
    <property type="component" value="Chromosome"/>
</dbReference>
<accession>A0ABZ1YUQ9</accession>
<reference evidence="1" key="1">
    <citation type="submission" date="2022-10" db="EMBL/GenBank/DDBJ databases">
        <title>The complete genomes of actinobacterial strains from the NBC collection.</title>
        <authorList>
            <person name="Joergensen T.S."/>
            <person name="Alvarez Arevalo M."/>
            <person name="Sterndorff E.B."/>
            <person name="Faurdal D."/>
            <person name="Vuksanovic O."/>
            <person name="Mourched A.-S."/>
            <person name="Charusanti P."/>
            <person name="Shaw S."/>
            <person name="Blin K."/>
            <person name="Weber T."/>
        </authorList>
    </citation>
    <scope>NUCLEOTIDE SEQUENCE</scope>
    <source>
        <strain evidence="1">NBC_01482</strain>
    </source>
</reference>
<dbReference type="InterPro" id="IPR010985">
    <property type="entry name" value="Ribbon_hlx_hlx"/>
</dbReference>
<evidence type="ECO:0000313" key="2">
    <source>
        <dbReference type="Proteomes" id="UP001432062"/>
    </source>
</evidence>
<dbReference type="EMBL" id="CP109441">
    <property type="protein sequence ID" value="WUV45985.1"/>
    <property type="molecule type" value="Genomic_DNA"/>
</dbReference>
<sequence>MRDKDFPSTPDEVAAFMDRLTFSDEPVPPEKAPPPLAPGDDIMVTSSIRMPLDLHTRVKQLADSRGIGLSTLIREWMEAAIAELDGDQLISRADAVRALSRLHPIHRAS</sequence>
<protein>
    <submittedName>
        <fullName evidence="1">BrnA antitoxin family protein</fullName>
    </submittedName>
</protein>
<dbReference type="RefSeq" id="WP_327099249.1">
    <property type="nucleotide sequence ID" value="NZ_CP109149.1"/>
</dbReference>
<gene>
    <name evidence="1" type="ORF">OG563_44110</name>
</gene>
<keyword evidence="2" id="KW-1185">Reference proteome</keyword>
<dbReference type="SUPFAM" id="SSF47598">
    <property type="entry name" value="Ribbon-helix-helix"/>
    <property type="match status" value="1"/>
</dbReference>
<organism evidence="1 2">
    <name type="scientific">Nocardia vinacea</name>
    <dbReference type="NCBI Taxonomy" id="96468"/>
    <lineage>
        <taxon>Bacteria</taxon>
        <taxon>Bacillati</taxon>
        <taxon>Actinomycetota</taxon>
        <taxon>Actinomycetes</taxon>
        <taxon>Mycobacteriales</taxon>
        <taxon>Nocardiaceae</taxon>
        <taxon>Nocardia</taxon>
    </lineage>
</organism>
<proteinExistence type="predicted"/>